<dbReference type="AlphaFoldDB" id="A0A182F3K2"/>
<organism evidence="1 2">
    <name type="scientific">Anopheles albimanus</name>
    <name type="common">New world malaria mosquito</name>
    <dbReference type="NCBI Taxonomy" id="7167"/>
    <lineage>
        <taxon>Eukaryota</taxon>
        <taxon>Metazoa</taxon>
        <taxon>Ecdysozoa</taxon>
        <taxon>Arthropoda</taxon>
        <taxon>Hexapoda</taxon>
        <taxon>Insecta</taxon>
        <taxon>Pterygota</taxon>
        <taxon>Neoptera</taxon>
        <taxon>Endopterygota</taxon>
        <taxon>Diptera</taxon>
        <taxon>Nematocera</taxon>
        <taxon>Culicoidea</taxon>
        <taxon>Culicidae</taxon>
        <taxon>Anophelinae</taxon>
        <taxon>Anopheles</taxon>
    </lineage>
</organism>
<proteinExistence type="predicted"/>
<evidence type="ECO:0000313" key="1">
    <source>
        <dbReference type="EnsemblMetazoa" id="AALB001042-PA"/>
    </source>
</evidence>
<dbReference type="Pfam" id="PF00147">
    <property type="entry name" value="Fibrinogen_C"/>
    <property type="match status" value="1"/>
</dbReference>
<keyword evidence="2" id="KW-1185">Reference proteome</keyword>
<dbReference type="PANTHER" id="PTHR19143">
    <property type="entry name" value="FIBRINOGEN/TENASCIN/ANGIOPOEITIN"/>
    <property type="match status" value="1"/>
</dbReference>
<name>A0A182F3K2_ANOAL</name>
<dbReference type="EnsemblMetazoa" id="AALB001042-RA">
    <property type="protein sequence ID" value="AALB001042-PA"/>
    <property type="gene ID" value="AALB001042"/>
</dbReference>
<dbReference type="GO" id="GO:0005615">
    <property type="term" value="C:extracellular space"/>
    <property type="evidence" value="ECO:0007669"/>
    <property type="project" value="TreeGrafter"/>
</dbReference>
<evidence type="ECO:0000313" key="2">
    <source>
        <dbReference type="Proteomes" id="UP000069272"/>
    </source>
</evidence>
<dbReference type="SUPFAM" id="SSF56496">
    <property type="entry name" value="Fibrinogen C-terminal domain-like"/>
    <property type="match status" value="1"/>
</dbReference>
<dbReference type="PROSITE" id="PS51406">
    <property type="entry name" value="FIBRINOGEN_C_2"/>
    <property type="match status" value="1"/>
</dbReference>
<dbReference type="SMART" id="SM00186">
    <property type="entry name" value="FBG"/>
    <property type="match status" value="1"/>
</dbReference>
<dbReference type="VEuPathDB" id="VectorBase:AALB001042"/>
<dbReference type="InterPro" id="IPR002181">
    <property type="entry name" value="Fibrinogen_a/b/g_C_dom"/>
</dbReference>
<reference evidence="1 2" key="1">
    <citation type="journal article" date="2017" name="G3 (Bethesda)">
        <title>The Physical Genome Mapping of Anopheles albimanus Corrected Scaffold Misassemblies and Identified Interarm Rearrangements in Genus Anopheles.</title>
        <authorList>
            <person name="Artemov G.N."/>
            <person name="Peery A.N."/>
            <person name="Jiang X."/>
            <person name="Tu Z."/>
            <person name="Stegniy V.N."/>
            <person name="Sharakhova M.V."/>
            <person name="Sharakhov I.V."/>
        </authorList>
    </citation>
    <scope>NUCLEOTIDE SEQUENCE [LARGE SCALE GENOMIC DNA]</scope>
    <source>
        <strain evidence="1 2">ALBI9_A</strain>
    </source>
</reference>
<dbReference type="InterPro" id="IPR036056">
    <property type="entry name" value="Fibrinogen-like_C"/>
</dbReference>
<reference evidence="1" key="2">
    <citation type="submission" date="2022-08" db="UniProtKB">
        <authorList>
            <consortium name="EnsemblMetazoa"/>
        </authorList>
    </citation>
    <scope>IDENTIFICATION</scope>
    <source>
        <strain evidence="1">STECLA/ALBI9_A</strain>
    </source>
</reference>
<dbReference type="Gene3D" id="3.90.215.10">
    <property type="entry name" value="Gamma Fibrinogen, chain A, domain 1"/>
    <property type="match status" value="1"/>
</dbReference>
<accession>A0A182F3K2</accession>
<dbReference type="Proteomes" id="UP000069272">
    <property type="component" value="Chromosome 2L"/>
</dbReference>
<dbReference type="VEuPathDB" id="VectorBase:AALB20_029289"/>
<dbReference type="STRING" id="7167.A0A182F3K2"/>
<sequence>MVFLWEKFEGGWIVIQHRFDGSVDFYQSWDQYRDGFGEPGKEYWLGLENIHQLTSARKHELIIEMKDFEGNYAYARYNAFQVGSEGEDYKLKALGSYSGTAEDGLTLNKGAKFSTNDRDNDGNSAYHFAVYCEGGWWYGSYGGNSNLNGQYQKNTEEKSNWWWNFKADLRGLSFTRMMIREY</sequence>
<protein>
    <submittedName>
        <fullName evidence="1">Fibrinogen C-terminal domain-containing protein</fullName>
    </submittedName>
</protein>
<dbReference type="InterPro" id="IPR014716">
    <property type="entry name" value="Fibrinogen_a/b/g_C_1"/>
</dbReference>
<dbReference type="PANTHER" id="PTHR19143:SF327">
    <property type="entry name" value="FI21813P1-RELATED"/>
    <property type="match status" value="1"/>
</dbReference>
<dbReference type="InterPro" id="IPR050373">
    <property type="entry name" value="Fibrinogen_C-term_domain"/>
</dbReference>